<keyword evidence="2" id="KW-0325">Glycoprotein</keyword>
<dbReference type="OMA" id="GYRIVTC"/>
<dbReference type="SUPFAM" id="SSF57302">
    <property type="entry name" value="Snake toxin-like"/>
    <property type="match status" value="1"/>
</dbReference>
<name>A0A0N5CPV4_THECL</name>
<gene>
    <name evidence="3" type="ORF">TCLT_LOCUS2255</name>
</gene>
<protein>
    <submittedName>
        <fullName evidence="5">Protein quiver</fullName>
    </submittedName>
</protein>
<dbReference type="Pfam" id="PF17064">
    <property type="entry name" value="QVR"/>
    <property type="match status" value="1"/>
</dbReference>
<evidence type="ECO:0000256" key="1">
    <source>
        <dbReference type="ARBA" id="ARBA00022729"/>
    </source>
</evidence>
<dbReference type="Proteomes" id="UP000276776">
    <property type="component" value="Unassembled WGS sequence"/>
</dbReference>
<dbReference type="GO" id="GO:0030431">
    <property type="term" value="P:sleep"/>
    <property type="evidence" value="ECO:0007669"/>
    <property type="project" value="InterPro"/>
</dbReference>
<dbReference type="AlphaFoldDB" id="A0A0N5CPV4"/>
<keyword evidence="1" id="KW-0732">Signal</keyword>
<keyword evidence="4" id="KW-1185">Reference proteome</keyword>
<dbReference type="CDD" id="cd00117">
    <property type="entry name" value="TFP"/>
    <property type="match status" value="1"/>
</dbReference>
<proteinExistence type="predicted"/>
<dbReference type="InterPro" id="IPR045860">
    <property type="entry name" value="Snake_toxin-like_sf"/>
</dbReference>
<evidence type="ECO:0000313" key="4">
    <source>
        <dbReference type="Proteomes" id="UP000276776"/>
    </source>
</evidence>
<dbReference type="GO" id="GO:0032222">
    <property type="term" value="P:regulation of synaptic transmission, cholinergic"/>
    <property type="evidence" value="ECO:0007669"/>
    <property type="project" value="InterPro"/>
</dbReference>
<organism evidence="5">
    <name type="scientific">Thelazia callipaeda</name>
    <name type="common">Oriental eyeworm</name>
    <name type="synonym">Parasitic nematode</name>
    <dbReference type="NCBI Taxonomy" id="103827"/>
    <lineage>
        <taxon>Eukaryota</taxon>
        <taxon>Metazoa</taxon>
        <taxon>Ecdysozoa</taxon>
        <taxon>Nematoda</taxon>
        <taxon>Chromadorea</taxon>
        <taxon>Rhabditida</taxon>
        <taxon>Spirurina</taxon>
        <taxon>Spiruromorpha</taxon>
        <taxon>Thelazioidea</taxon>
        <taxon>Thelaziidae</taxon>
        <taxon>Thelazia</taxon>
    </lineage>
</organism>
<sequence>MNYPQCVVIQIVSIYSAYTAGITCYECSSGIAQDCLLSSISCTYGLFGCMKATIYSGGIDKFGNYMNQRDRTMAMYRGCAVLPIAEADRCQQFSILGYRIVTCFCFNDFCNGYTPSKPTFVVVLSVIFYLAYII</sequence>
<evidence type="ECO:0000313" key="5">
    <source>
        <dbReference type="WBParaSite" id="TCLT_0000225401-mRNA-1"/>
    </source>
</evidence>
<dbReference type="EMBL" id="UYYF01000422">
    <property type="protein sequence ID" value="VDM98107.1"/>
    <property type="molecule type" value="Genomic_DNA"/>
</dbReference>
<reference evidence="3 4" key="2">
    <citation type="submission" date="2018-11" db="EMBL/GenBank/DDBJ databases">
        <authorList>
            <consortium name="Pathogen Informatics"/>
        </authorList>
    </citation>
    <scope>NUCLEOTIDE SEQUENCE [LARGE SCALE GENOMIC DNA]</scope>
</reference>
<evidence type="ECO:0000313" key="3">
    <source>
        <dbReference type="EMBL" id="VDM98107.1"/>
    </source>
</evidence>
<reference evidence="5" key="1">
    <citation type="submission" date="2017-02" db="UniProtKB">
        <authorList>
            <consortium name="WormBaseParasite"/>
        </authorList>
    </citation>
    <scope>IDENTIFICATION</scope>
</reference>
<dbReference type="OrthoDB" id="5827163at2759"/>
<evidence type="ECO:0000256" key="2">
    <source>
        <dbReference type="ARBA" id="ARBA00023180"/>
    </source>
</evidence>
<accession>A0A0N5CPV4</accession>
<dbReference type="WBParaSite" id="TCLT_0000225401-mRNA-1">
    <property type="protein sequence ID" value="TCLT_0000225401-mRNA-1"/>
    <property type="gene ID" value="TCLT_0000225401"/>
</dbReference>
<dbReference type="InterPro" id="IPR031424">
    <property type="entry name" value="QVR-like"/>
</dbReference>